<accession>T2G993</accession>
<dbReference type="InterPro" id="IPR028976">
    <property type="entry name" value="CheC-like_sf"/>
</dbReference>
<dbReference type="STRING" id="1121448.DGI_0574"/>
<dbReference type="Gene3D" id="3.40.1550.10">
    <property type="entry name" value="CheC-like"/>
    <property type="match status" value="1"/>
</dbReference>
<dbReference type="KEGG" id="dgg:DGI_0574"/>
<dbReference type="Proteomes" id="UP000016587">
    <property type="component" value="Chromosome"/>
</dbReference>
<dbReference type="GO" id="GO:0006935">
    <property type="term" value="P:chemotaxis"/>
    <property type="evidence" value="ECO:0007669"/>
    <property type="project" value="UniProtKB-KW"/>
</dbReference>
<proteinExistence type="predicted"/>
<protein>
    <submittedName>
        <fullName evidence="2">Uncharacterized protein</fullName>
    </submittedName>
</protein>
<dbReference type="OrthoDB" id="5452634at2"/>
<dbReference type="HOGENOM" id="CLU_131991_0_0_7"/>
<dbReference type="RefSeq" id="WP_021759133.1">
    <property type="nucleotide sequence ID" value="NC_022444.1"/>
</dbReference>
<dbReference type="PATRIC" id="fig|1121448.10.peg.572"/>
<reference evidence="2 3" key="1">
    <citation type="journal article" date="2013" name="J. Bacteriol.">
        <title>Roles of HynAB and Ech, the only two hydrogenases found in the model sulfate reducer Desulfovibrio gigas.</title>
        <authorList>
            <person name="Morais-Silva F.O."/>
            <person name="Santos C.I."/>
            <person name="Rodrigues R."/>
            <person name="Pereira I.A."/>
            <person name="Rodrigues-Pousada C."/>
        </authorList>
    </citation>
    <scope>NUCLEOTIDE SEQUENCE [LARGE SCALE GENOMIC DNA]</scope>
    <source>
        <strain evidence="3">ATCC 19364 / DSM 1382 / NCIMB 9332 / VKM B-1759</strain>
    </source>
</reference>
<evidence type="ECO:0000313" key="3">
    <source>
        <dbReference type="Proteomes" id="UP000016587"/>
    </source>
</evidence>
<evidence type="ECO:0000313" key="2">
    <source>
        <dbReference type="EMBL" id="AGW12482.1"/>
    </source>
</evidence>
<dbReference type="EMBL" id="CP006585">
    <property type="protein sequence ID" value="AGW12482.1"/>
    <property type="molecule type" value="Genomic_DNA"/>
</dbReference>
<evidence type="ECO:0000256" key="1">
    <source>
        <dbReference type="ARBA" id="ARBA00022500"/>
    </source>
</evidence>
<name>T2G993_MEGG1</name>
<dbReference type="SUPFAM" id="SSF103039">
    <property type="entry name" value="CheC-like"/>
    <property type="match status" value="1"/>
</dbReference>
<reference evidence="3" key="2">
    <citation type="submission" date="2013-07" db="EMBL/GenBank/DDBJ databases">
        <authorList>
            <person name="Morais-Silva F.O."/>
            <person name="Rezende A.M."/>
            <person name="Pimentel C."/>
            <person name="Resende D.M."/>
            <person name="Santos C.I."/>
            <person name="Clemente C."/>
            <person name="de Oliveira L.M."/>
            <person name="da Silva S.M."/>
            <person name="Costa D.A."/>
            <person name="Varela-Raposo A."/>
            <person name="Horacio E.C.A."/>
            <person name="Matos M."/>
            <person name="Flores O."/>
            <person name="Ruiz J.C."/>
            <person name="Rodrigues-Pousada C."/>
        </authorList>
    </citation>
    <scope>NUCLEOTIDE SEQUENCE [LARGE SCALE GENOMIC DNA]</scope>
    <source>
        <strain evidence="3">ATCC 19364 / DSM 1382 / NCIMB 9332 / VKM B-1759</strain>
    </source>
</reference>
<dbReference type="AlphaFoldDB" id="T2G993"/>
<keyword evidence="1" id="KW-0145">Chemotaxis</keyword>
<sequence length="175" mass="19683">MEPCNCPQLVRAVAARATSFLQEEVDIDVQGCEFHLEDVLQLQLGYLTSLMSVECAQKLYLALSFDEPLILRAFERYTEDLEIDDAERSQYLEETAADLVNIIVGNATAAFSDSGAPAIQLSPPVLITQGKNIFRHKEAQFFRAMLHTEYGVLDVFCIGPKRLFDEKLNYIEESA</sequence>
<dbReference type="eggNOG" id="COG1406">
    <property type="taxonomic scope" value="Bacteria"/>
</dbReference>
<organism evidence="2 3">
    <name type="scientific">Megalodesulfovibrio gigas (strain ATCC 19364 / DSM 1382 / NCIMB 9332 / VKM B-1759)</name>
    <name type="common">Desulfovibrio gigas</name>
    <dbReference type="NCBI Taxonomy" id="1121448"/>
    <lineage>
        <taxon>Bacteria</taxon>
        <taxon>Pseudomonadati</taxon>
        <taxon>Thermodesulfobacteriota</taxon>
        <taxon>Desulfovibrionia</taxon>
        <taxon>Desulfovibrionales</taxon>
        <taxon>Desulfovibrionaceae</taxon>
        <taxon>Megalodesulfovibrio</taxon>
    </lineage>
</organism>
<gene>
    <name evidence="2" type="ORF">DGI_0574</name>
</gene>
<keyword evidence="3" id="KW-1185">Reference proteome</keyword>